<organism evidence="1 2">
    <name type="scientific">Variovorax boronicumulans</name>
    <dbReference type="NCBI Taxonomy" id="436515"/>
    <lineage>
        <taxon>Bacteria</taxon>
        <taxon>Pseudomonadati</taxon>
        <taxon>Pseudomonadota</taxon>
        <taxon>Betaproteobacteria</taxon>
        <taxon>Burkholderiales</taxon>
        <taxon>Comamonadaceae</taxon>
        <taxon>Variovorax</taxon>
    </lineage>
</organism>
<dbReference type="RefSeq" id="WP_307683661.1">
    <property type="nucleotide sequence ID" value="NZ_JAUSRD010000001.1"/>
</dbReference>
<evidence type="ECO:0000313" key="2">
    <source>
        <dbReference type="Proteomes" id="UP001242045"/>
    </source>
</evidence>
<reference evidence="1" key="1">
    <citation type="submission" date="2023-07" db="EMBL/GenBank/DDBJ databases">
        <title>Sorghum-associated microbial communities from plants grown in Nebraska, USA.</title>
        <authorList>
            <person name="Schachtman D."/>
        </authorList>
    </citation>
    <scope>NUCLEOTIDE SEQUENCE</scope>
    <source>
        <strain evidence="1">DS3754</strain>
    </source>
</reference>
<dbReference type="InterPro" id="IPR050682">
    <property type="entry name" value="ModA/WtpA"/>
</dbReference>
<proteinExistence type="predicted"/>
<gene>
    <name evidence="1" type="ORF">J2W31_000391</name>
</gene>
<dbReference type="AlphaFoldDB" id="A0AAW8CLR9"/>
<dbReference type="EMBL" id="JAUSRD010000001">
    <property type="protein sequence ID" value="MDP9891295.1"/>
    <property type="molecule type" value="Genomic_DNA"/>
</dbReference>
<dbReference type="Gene3D" id="3.40.190.10">
    <property type="entry name" value="Periplasmic binding protein-like II"/>
    <property type="match status" value="2"/>
</dbReference>
<comment type="caution">
    <text evidence="1">The sequence shown here is derived from an EMBL/GenBank/DDBJ whole genome shotgun (WGS) entry which is preliminary data.</text>
</comment>
<evidence type="ECO:0000313" key="1">
    <source>
        <dbReference type="EMBL" id="MDP9891295.1"/>
    </source>
</evidence>
<sequence length="232" mass="23848">MATSLRGICSMATRGLLDELAAAYAQRTGVPVSFEAVGGIDAARRVADGESFAVVALASDAIDKLIASGKLDAAGKVDIVRSEVGVAVHADAELPDITTEDAVRHAVQSAANIAYSTGPSGVALLTLFERWGIADEISGRLLQAPPGVPVGALVARGDAALGFQQMSELIGLERIRLLGPLPQPIQIVTTFSAAPGIGTSQPAAVRALLDFMASDDSAEAKRRHGMAPAAQR</sequence>
<dbReference type="Pfam" id="PF13531">
    <property type="entry name" value="SBP_bac_11"/>
    <property type="match status" value="1"/>
</dbReference>
<dbReference type="GO" id="GO:0015689">
    <property type="term" value="P:molybdate ion transport"/>
    <property type="evidence" value="ECO:0007669"/>
    <property type="project" value="TreeGrafter"/>
</dbReference>
<dbReference type="GO" id="GO:0030973">
    <property type="term" value="F:molybdate ion binding"/>
    <property type="evidence" value="ECO:0007669"/>
    <property type="project" value="TreeGrafter"/>
</dbReference>
<protein>
    <submittedName>
        <fullName evidence="1">Molybdate transport system substrate-binding protein</fullName>
    </submittedName>
</protein>
<dbReference type="SUPFAM" id="SSF53850">
    <property type="entry name" value="Periplasmic binding protein-like II"/>
    <property type="match status" value="1"/>
</dbReference>
<accession>A0AAW8CLR9</accession>
<name>A0AAW8CLR9_9BURK</name>
<dbReference type="Proteomes" id="UP001242045">
    <property type="component" value="Unassembled WGS sequence"/>
</dbReference>
<dbReference type="PANTHER" id="PTHR30632">
    <property type="entry name" value="MOLYBDATE-BINDING PERIPLASMIC PROTEIN"/>
    <property type="match status" value="1"/>
</dbReference>
<dbReference type="PANTHER" id="PTHR30632:SF11">
    <property type="entry name" value="BLR4797 PROTEIN"/>
    <property type="match status" value="1"/>
</dbReference>